<protein>
    <recommendedName>
        <fullName evidence="3">Aminomethyltransferase folate-binding domain-containing protein</fullName>
    </recommendedName>
</protein>
<dbReference type="GO" id="GO:0016226">
    <property type="term" value="P:iron-sulfur cluster assembly"/>
    <property type="evidence" value="ECO:0007669"/>
    <property type="project" value="TreeGrafter"/>
</dbReference>
<dbReference type="OrthoDB" id="9796287at2"/>
<evidence type="ECO:0000313" key="2">
    <source>
        <dbReference type="Proteomes" id="UP000189369"/>
    </source>
</evidence>
<evidence type="ECO:0008006" key="3">
    <source>
        <dbReference type="Google" id="ProtNLM"/>
    </source>
</evidence>
<name>A0A1U9JXW2_9BURK</name>
<accession>A0A1U9JXW2</accession>
<dbReference type="InterPro" id="IPR045179">
    <property type="entry name" value="YgfZ/GcvT"/>
</dbReference>
<dbReference type="Gene3D" id="2.40.30.160">
    <property type="match status" value="1"/>
</dbReference>
<dbReference type="PANTHER" id="PTHR22602:SF0">
    <property type="entry name" value="TRANSFERASE CAF17, MITOCHONDRIAL-RELATED"/>
    <property type="match status" value="1"/>
</dbReference>
<dbReference type="KEGG" id="phn:PAEH1_01980"/>
<proteinExistence type="predicted"/>
<dbReference type="NCBIfam" id="TIGR03317">
    <property type="entry name" value="ygfZ_signature"/>
    <property type="match status" value="1"/>
</dbReference>
<dbReference type="STRING" id="643674.PAEH1_01980"/>
<dbReference type="SUPFAM" id="SSF103025">
    <property type="entry name" value="Folate-binding domain"/>
    <property type="match status" value="1"/>
</dbReference>
<dbReference type="AlphaFoldDB" id="A0A1U9JXW2"/>
<dbReference type="PANTHER" id="PTHR22602">
    <property type="entry name" value="TRANSFERASE CAF17, MITOCHONDRIAL-RELATED"/>
    <property type="match status" value="1"/>
</dbReference>
<dbReference type="InterPro" id="IPR017703">
    <property type="entry name" value="YgfZ/GCV_T_CS"/>
</dbReference>
<reference evidence="1 2" key="1">
    <citation type="submission" date="2017-01" db="EMBL/GenBank/DDBJ databases">
        <title>Complete Genome Sequence of Paenalcaligenes hominis, Isolated from a paraplegic Patient with neurogenic bladder.</title>
        <authorList>
            <person name="Mukhopadhyay R."/>
            <person name="Joaquin J."/>
            <person name="Hogue R."/>
            <person name="Kilaru A."/>
            <person name="Jospin G."/>
            <person name="Mars K."/>
            <person name="Eisen J.A."/>
            <person name="Chaturvedi V."/>
        </authorList>
    </citation>
    <scope>NUCLEOTIDE SEQUENCE [LARGE SCALE GENOMIC DNA]</scope>
    <source>
        <strain evidence="1 2">15S00501</strain>
    </source>
</reference>
<dbReference type="EMBL" id="CP019697">
    <property type="protein sequence ID" value="AQS50625.1"/>
    <property type="molecule type" value="Genomic_DNA"/>
</dbReference>
<dbReference type="Gene3D" id="3.30.70.1400">
    <property type="entry name" value="Aminomethyltransferase beta-barrel domains"/>
    <property type="match status" value="1"/>
</dbReference>
<dbReference type="Proteomes" id="UP000189369">
    <property type="component" value="Chromosome"/>
</dbReference>
<organism evidence="1 2">
    <name type="scientific">Paenalcaligenes hominis</name>
    <dbReference type="NCBI Taxonomy" id="643674"/>
    <lineage>
        <taxon>Bacteria</taxon>
        <taxon>Pseudomonadati</taxon>
        <taxon>Pseudomonadota</taxon>
        <taxon>Betaproteobacteria</taxon>
        <taxon>Burkholderiales</taxon>
        <taxon>Alcaligenaceae</taxon>
        <taxon>Paenalcaligenes</taxon>
    </lineage>
</organism>
<sequence>MTFRSDSLASLDDLALLHITGDDAITFLQSQLTNTVDELRAEEAVLAGFCQAKGRLQATLIVWPDPQDITARYMLVHASIAETLRKRLSLFLLRAKAKITLCDAHVYGLTPAPTTPFTLPQARFPVQLHNGYTLIGAPNAATEQPARAWLVDYSAASSLSATASPAAWAAADLYAGLAWVDESNYESFLPQDINLDIVGGVSFKKGCFPGQEVVARLHYRTTARRRAALVWTSQSEALPLASGQDIFTTAAPDRPLGRIVNHAYDAAQARHVALIEVLIENIDEQALYVVVNDEPIALELGTLPYRWEIAKY</sequence>
<gene>
    <name evidence="1" type="ORF">PAEH1_01980</name>
</gene>
<evidence type="ECO:0000313" key="1">
    <source>
        <dbReference type="EMBL" id="AQS50625.1"/>
    </source>
</evidence>